<dbReference type="SUPFAM" id="SSF51445">
    <property type="entry name" value="(Trans)glycosidases"/>
    <property type="match status" value="1"/>
</dbReference>
<dbReference type="GO" id="GO:0004553">
    <property type="term" value="F:hydrolase activity, hydrolyzing O-glycosyl compounds"/>
    <property type="evidence" value="ECO:0007669"/>
    <property type="project" value="InterPro"/>
</dbReference>
<dbReference type="AlphaFoldDB" id="A0A9X1HP41"/>
<name>A0A9X1HP41_9BACT</name>
<comment type="similarity">
    <text evidence="1">Belongs to the glycosyl hydrolase 2 family.</text>
</comment>
<dbReference type="InterPro" id="IPR006104">
    <property type="entry name" value="Glyco_hydro_2_N"/>
</dbReference>
<dbReference type="InterPro" id="IPR006102">
    <property type="entry name" value="Ig-like_GH2"/>
</dbReference>
<dbReference type="Pfam" id="PF00703">
    <property type="entry name" value="Glyco_hydro_2"/>
    <property type="match status" value="1"/>
</dbReference>
<sequence>MSQWKPAGDKIKTEWGEKLDPENVWSEYPRPIIKRDNWLNLNGLWDFQMTEQGAARPMEYDRKILVPFPVESSLSGIMEQVGSGREVWYRRNFNIQPYWEGERILLNFGAVDWRTEVWINGIKIGSHEGGYDPFSFEITPFLKEGEQEVVVKVWDPTDEGPQPRGKQVRNPRGIWYTPVTGIWQTVWIEPVPAAYVDNLKIYPDIDHEVIKVQPFIKHVRYGDVFKVEIIEDGKVVGEAMAATGQDATVSLPNAHLWTPEDPYLYDMRISVISNSKVIDRIDSYVAMRKISRKKDERGIWRIQLNNKDIFQFGTLDQGWWPDGLYTAPSDEALKYDIEQTKKYGFNMIRKHVKVEPARWYMHCDQVGMLVWQDMPSGDRTHSWQNRNYYEGTELFRTPESERIFRNEWRAIMDYLQPYPSIVTWVPFNEGWGQFKTEYIAAFTKEYDPDRLVNAASGGNHFRVGDMLDLHNYPQPEMYMYDAERATVLGEYGGIGLVIDGHLWNADRNWGYIQYKTSKEATDKYVEYADMLAKMIEMGFSAAIYTQTTDVEMEVNGLMTYDRKVNKLNVERVRKANQSVIEVLSE</sequence>
<dbReference type="SUPFAM" id="SSF49785">
    <property type="entry name" value="Galactose-binding domain-like"/>
    <property type="match status" value="1"/>
</dbReference>
<dbReference type="EMBL" id="JAIXNE010000002">
    <property type="protein sequence ID" value="MCA6075251.1"/>
    <property type="molecule type" value="Genomic_DNA"/>
</dbReference>
<dbReference type="EMBL" id="JAIXNE010000003">
    <property type="protein sequence ID" value="MCA6076428.1"/>
    <property type="molecule type" value="Genomic_DNA"/>
</dbReference>
<evidence type="ECO:0000313" key="7">
    <source>
        <dbReference type="EMBL" id="MCA6075251.1"/>
    </source>
</evidence>
<reference evidence="7" key="1">
    <citation type="submission" date="2021-09" db="EMBL/GenBank/DDBJ databases">
        <title>Fulvivirga sp. isolated from coastal sediment.</title>
        <authorList>
            <person name="Yu H."/>
        </authorList>
    </citation>
    <scope>NUCLEOTIDE SEQUENCE</scope>
    <source>
        <strain evidence="7">1062</strain>
    </source>
</reference>
<dbReference type="InterPro" id="IPR051913">
    <property type="entry name" value="GH2_Domain-Containing"/>
</dbReference>
<evidence type="ECO:0000256" key="1">
    <source>
        <dbReference type="ARBA" id="ARBA00007401"/>
    </source>
</evidence>
<evidence type="ECO:0000313" key="10">
    <source>
        <dbReference type="Proteomes" id="UP001139409"/>
    </source>
</evidence>
<keyword evidence="10" id="KW-1185">Reference proteome</keyword>
<dbReference type="Pfam" id="PF02837">
    <property type="entry name" value="Glyco_hydro_2_N"/>
    <property type="match status" value="1"/>
</dbReference>
<dbReference type="InterPro" id="IPR013783">
    <property type="entry name" value="Ig-like_fold"/>
</dbReference>
<evidence type="ECO:0000259" key="5">
    <source>
        <dbReference type="Pfam" id="PF02836"/>
    </source>
</evidence>
<dbReference type="SUPFAM" id="SSF49303">
    <property type="entry name" value="beta-Galactosidase/glucuronidase domain"/>
    <property type="match status" value="1"/>
</dbReference>
<dbReference type="GO" id="GO:0005975">
    <property type="term" value="P:carbohydrate metabolic process"/>
    <property type="evidence" value="ECO:0007669"/>
    <property type="project" value="InterPro"/>
</dbReference>
<dbReference type="RefSeq" id="WP_225698355.1">
    <property type="nucleotide sequence ID" value="NZ_JAIXNE010000002.1"/>
</dbReference>
<feature type="domain" description="Glycoside hydrolase family 2 immunoglobulin-like beta-sandwich" evidence="4">
    <location>
        <begin position="243"/>
        <end position="288"/>
    </location>
</feature>
<evidence type="ECO:0000256" key="3">
    <source>
        <dbReference type="ARBA" id="ARBA00023295"/>
    </source>
</evidence>
<organism evidence="7 10">
    <name type="scientific">Fulvivirga sedimenti</name>
    <dbReference type="NCBI Taxonomy" id="2879465"/>
    <lineage>
        <taxon>Bacteria</taxon>
        <taxon>Pseudomonadati</taxon>
        <taxon>Bacteroidota</taxon>
        <taxon>Cytophagia</taxon>
        <taxon>Cytophagales</taxon>
        <taxon>Fulvivirgaceae</taxon>
        <taxon>Fulvivirga</taxon>
    </lineage>
</organism>
<dbReference type="PANTHER" id="PTHR42732">
    <property type="entry name" value="BETA-GALACTOSIDASE"/>
    <property type="match status" value="1"/>
</dbReference>
<keyword evidence="3" id="KW-0326">Glycosidase</keyword>
<evidence type="ECO:0000259" key="4">
    <source>
        <dbReference type="Pfam" id="PF00703"/>
    </source>
</evidence>
<protein>
    <submittedName>
        <fullName evidence="7">Beta-galactosidase</fullName>
    </submittedName>
</protein>
<feature type="domain" description="Glycosyl hydrolases family 2 sugar binding" evidence="6">
    <location>
        <begin position="85"/>
        <end position="155"/>
    </location>
</feature>
<dbReference type="EMBL" id="JAIXNE010000004">
    <property type="protein sequence ID" value="MCA6077556.1"/>
    <property type="molecule type" value="Genomic_DNA"/>
</dbReference>
<evidence type="ECO:0000313" key="8">
    <source>
        <dbReference type="EMBL" id="MCA6076428.1"/>
    </source>
</evidence>
<dbReference type="InterPro" id="IPR006103">
    <property type="entry name" value="Glyco_hydro_2_cat"/>
</dbReference>
<gene>
    <name evidence="7" type="ORF">LDX50_10245</name>
    <name evidence="8" type="ORF">LDX50_16215</name>
    <name evidence="9" type="ORF">LDX50_21935</name>
</gene>
<accession>A0A9X1HP41</accession>
<dbReference type="InterPro" id="IPR017853">
    <property type="entry name" value="GH"/>
</dbReference>
<dbReference type="InterPro" id="IPR036156">
    <property type="entry name" value="Beta-gal/glucu_dom_sf"/>
</dbReference>
<dbReference type="InterPro" id="IPR008979">
    <property type="entry name" value="Galactose-bd-like_sf"/>
</dbReference>
<proteinExistence type="inferred from homology"/>
<dbReference type="Gene3D" id="2.60.40.10">
    <property type="entry name" value="Immunoglobulins"/>
    <property type="match status" value="1"/>
</dbReference>
<dbReference type="Pfam" id="PF02836">
    <property type="entry name" value="Glyco_hydro_2_C"/>
    <property type="match status" value="1"/>
</dbReference>
<dbReference type="Gene3D" id="2.60.120.260">
    <property type="entry name" value="Galactose-binding domain-like"/>
    <property type="match status" value="1"/>
</dbReference>
<dbReference type="Gene3D" id="3.20.20.80">
    <property type="entry name" value="Glycosidases"/>
    <property type="match status" value="1"/>
</dbReference>
<evidence type="ECO:0000259" key="6">
    <source>
        <dbReference type="Pfam" id="PF02837"/>
    </source>
</evidence>
<feature type="domain" description="Glycoside hydrolase family 2 catalytic" evidence="5">
    <location>
        <begin position="331"/>
        <end position="467"/>
    </location>
</feature>
<evidence type="ECO:0000256" key="2">
    <source>
        <dbReference type="ARBA" id="ARBA00022801"/>
    </source>
</evidence>
<comment type="caution">
    <text evidence="7">The sequence shown here is derived from an EMBL/GenBank/DDBJ whole genome shotgun (WGS) entry which is preliminary data.</text>
</comment>
<dbReference type="PANTHER" id="PTHR42732:SF2">
    <property type="entry name" value="BETA-MANNOSIDASE"/>
    <property type="match status" value="1"/>
</dbReference>
<dbReference type="Proteomes" id="UP001139409">
    <property type="component" value="Unassembled WGS sequence"/>
</dbReference>
<evidence type="ECO:0000313" key="9">
    <source>
        <dbReference type="EMBL" id="MCA6077556.1"/>
    </source>
</evidence>
<keyword evidence="2" id="KW-0378">Hydrolase</keyword>